<dbReference type="EC" id="2.3.1.129" evidence="8"/>
<sequence>MASIHPTAIIEPGAKIGKDVVIEPYVVIKATVTLCDNVVVKSYAYIDGNTTIGKGTTIWPSAMIGNKPQDLKYQGEKTYVTIGENCEIREFAIITSSTFEGTTVSIGNNCLIMPWAHVAHNCTIGNNVVLSNHAQLAGHVQVGDYAILGGMVGVHQFVRIGAHAMVGALSGIRRDVPPYTIGSGNPYQLAGINKVGLQRRQVPFTTRLALIKAFKKIYRADGCFFESLEETLEEYGDIPEVKNFIEFCQSPSKRGIERSIDKQALEEESADKEGVLIES</sequence>
<dbReference type="Gene3D" id="1.20.1180.10">
    <property type="entry name" value="Udp N-acetylglucosamine O-acyltransferase, C-terminal domain"/>
    <property type="match status" value="1"/>
</dbReference>
<comment type="subcellular location">
    <subcellularLocation>
        <location evidence="8">Cytoplasm</location>
    </subcellularLocation>
</comment>
<dbReference type="GO" id="GO:0009245">
    <property type="term" value="P:lipid A biosynthetic process"/>
    <property type="evidence" value="ECO:0007669"/>
    <property type="project" value="UniProtKB-UniRule"/>
</dbReference>
<dbReference type="InterPro" id="IPR010137">
    <property type="entry name" value="Lipid_A_LpxA"/>
</dbReference>
<dbReference type="InterPro" id="IPR011004">
    <property type="entry name" value="Trimer_LpxA-like_sf"/>
</dbReference>
<dbReference type="CDD" id="cd03351">
    <property type="entry name" value="LbH_UDP-GlcNAc_AT"/>
    <property type="match status" value="1"/>
</dbReference>
<dbReference type="GO" id="GO:0008780">
    <property type="term" value="F:acyl-[acyl-carrier-protein]-UDP-N-acetylglucosamine O-acyltransferase activity"/>
    <property type="evidence" value="ECO:0007669"/>
    <property type="project" value="UniProtKB-UniRule"/>
</dbReference>
<protein>
    <recommendedName>
        <fullName evidence="8">Acyl-[acyl-carrier-protein]--UDP-N-acetylglucosamine O-acyltransferase</fullName>
        <shortName evidence="8">UDP-N-acetylglucosamine acyltransferase</shortName>
        <ecNumber evidence="8">2.3.1.129</ecNumber>
    </recommendedName>
</protein>
<dbReference type="NCBIfam" id="NF003657">
    <property type="entry name" value="PRK05289.1"/>
    <property type="match status" value="1"/>
</dbReference>
<dbReference type="InterPro" id="IPR018357">
    <property type="entry name" value="Hexapep_transf_CS"/>
</dbReference>
<dbReference type="NCBIfam" id="TIGR01852">
    <property type="entry name" value="lipid_A_lpxA"/>
    <property type="match status" value="1"/>
</dbReference>
<keyword evidence="5 8" id="KW-0677">Repeat</keyword>
<comment type="subunit">
    <text evidence="8">Homotrimer.</text>
</comment>
<evidence type="ECO:0000256" key="7">
    <source>
        <dbReference type="ARBA" id="ARBA00023315"/>
    </source>
</evidence>
<dbReference type="PANTHER" id="PTHR43480:SF1">
    <property type="entry name" value="ACYL-[ACYL-CARRIER-PROTEIN]--UDP-N-ACETYLGLUCOSAMINE O-ACYLTRANSFERASE, MITOCHONDRIAL-RELATED"/>
    <property type="match status" value="1"/>
</dbReference>
<evidence type="ECO:0000259" key="9">
    <source>
        <dbReference type="Pfam" id="PF13720"/>
    </source>
</evidence>
<keyword evidence="3 8" id="KW-0441">Lipid A biosynthesis</keyword>
<reference evidence="10" key="1">
    <citation type="submission" date="2015-05" db="EMBL/GenBank/DDBJ databases">
        <authorList>
            <person name="Rattei Thomas"/>
        </authorList>
    </citation>
    <scope>NUCLEOTIDE SEQUENCE</scope>
    <source>
        <strain evidence="10">DC9</strain>
    </source>
</reference>
<accession>A0A0F7WRA8</accession>
<organism evidence="10">
    <name type="scientific">Chlamydia pneumoniae</name>
    <name type="common">Chlamydophila pneumoniae</name>
    <dbReference type="NCBI Taxonomy" id="83558"/>
    <lineage>
        <taxon>Bacteria</taxon>
        <taxon>Pseudomonadati</taxon>
        <taxon>Chlamydiota</taxon>
        <taxon>Chlamydiia</taxon>
        <taxon>Chlamydiales</taxon>
        <taxon>Chlamydiaceae</taxon>
        <taxon>Chlamydia/Chlamydophila group</taxon>
        <taxon>Chlamydia</taxon>
    </lineage>
</organism>
<evidence type="ECO:0000256" key="6">
    <source>
        <dbReference type="ARBA" id="ARBA00023098"/>
    </source>
</evidence>
<dbReference type="HAMAP" id="MF_00387">
    <property type="entry name" value="LpxA"/>
    <property type="match status" value="1"/>
</dbReference>
<dbReference type="SUPFAM" id="SSF51161">
    <property type="entry name" value="Trimeric LpxA-like enzymes"/>
    <property type="match status" value="1"/>
</dbReference>
<evidence type="ECO:0000256" key="2">
    <source>
        <dbReference type="ARBA" id="ARBA00022516"/>
    </source>
</evidence>
<evidence type="ECO:0000256" key="8">
    <source>
        <dbReference type="HAMAP-Rule" id="MF_00387"/>
    </source>
</evidence>
<dbReference type="Pfam" id="PF00132">
    <property type="entry name" value="Hexapep"/>
    <property type="match status" value="2"/>
</dbReference>
<evidence type="ECO:0000256" key="1">
    <source>
        <dbReference type="ARBA" id="ARBA00022490"/>
    </source>
</evidence>
<proteinExistence type="inferred from homology"/>
<keyword evidence="7 8" id="KW-0012">Acyltransferase</keyword>
<comment type="function">
    <text evidence="8">Involved in the biosynthesis of lipid A, a phosphorylated glycolipid that anchors the lipopolysaccharide to the outer membrane of the cell.</text>
</comment>
<dbReference type="AlphaFoldDB" id="A0A0F7WRA8"/>
<dbReference type="GO" id="GO:0016020">
    <property type="term" value="C:membrane"/>
    <property type="evidence" value="ECO:0007669"/>
    <property type="project" value="GOC"/>
</dbReference>
<keyword evidence="2 8" id="KW-0444">Lipid biosynthesis</keyword>
<keyword evidence="1 8" id="KW-0963">Cytoplasm</keyword>
<keyword evidence="4 8" id="KW-0808">Transferase</keyword>
<dbReference type="PANTHER" id="PTHR43480">
    <property type="entry name" value="ACYL-[ACYL-CARRIER-PROTEIN]--UDP-N-ACETYLGLUCOSAMINE O-ACYLTRANSFERASE"/>
    <property type="match status" value="1"/>
</dbReference>
<dbReference type="Pfam" id="PF13720">
    <property type="entry name" value="Acetyltransf_11"/>
    <property type="match status" value="1"/>
</dbReference>
<dbReference type="InterPro" id="IPR001451">
    <property type="entry name" value="Hexapep"/>
</dbReference>
<evidence type="ECO:0000256" key="3">
    <source>
        <dbReference type="ARBA" id="ARBA00022556"/>
    </source>
</evidence>
<dbReference type="PIRSF" id="PIRSF000456">
    <property type="entry name" value="UDP-GlcNAc_acltr"/>
    <property type="match status" value="1"/>
</dbReference>
<dbReference type="EMBL" id="LN847051">
    <property type="protein sequence ID" value="CRI42770.1"/>
    <property type="molecule type" value="Genomic_DNA"/>
</dbReference>
<keyword evidence="6 8" id="KW-0443">Lipid metabolism</keyword>
<evidence type="ECO:0000256" key="5">
    <source>
        <dbReference type="ARBA" id="ARBA00022737"/>
    </source>
</evidence>
<comment type="pathway">
    <text evidence="8">Glycolipid biosynthesis; lipid IV(A) biosynthesis; lipid IV(A) from (3R)-3-hydroxytetradecanoyl-[acyl-carrier-protein] and UDP-N-acetyl-alpha-D-glucosamine: step 1/6.</text>
</comment>
<comment type="catalytic activity">
    <reaction evidence="8">
        <text>a (3R)-hydroxyacyl-[ACP] + UDP-N-acetyl-alpha-D-glucosamine = a UDP-3-O-[(3R)-3-hydroxyacyl]-N-acetyl-alpha-D-glucosamine + holo-[ACP]</text>
        <dbReference type="Rhea" id="RHEA:67812"/>
        <dbReference type="Rhea" id="RHEA-COMP:9685"/>
        <dbReference type="Rhea" id="RHEA-COMP:9945"/>
        <dbReference type="ChEBI" id="CHEBI:57705"/>
        <dbReference type="ChEBI" id="CHEBI:64479"/>
        <dbReference type="ChEBI" id="CHEBI:78827"/>
        <dbReference type="ChEBI" id="CHEBI:173225"/>
        <dbReference type="EC" id="2.3.1.129"/>
    </reaction>
</comment>
<evidence type="ECO:0000313" key="10">
    <source>
        <dbReference type="EMBL" id="CRI42770.1"/>
    </source>
</evidence>
<name>A0A0F7WRA8_CHLPN</name>
<dbReference type="InterPro" id="IPR029098">
    <property type="entry name" value="Acetyltransf_C"/>
</dbReference>
<dbReference type="InterPro" id="IPR037157">
    <property type="entry name" value="Acetyltransf_C_sf"/>
</dbReference>
<dbReference type="GO" id="GO:0005737">
    <property type="term" value="C:cytoplasm"/>
    <property type="evidence" value="ECO:0007669"/>
    <property type="project" value="UniProtKB-SubCell"/>
</dbReference>
<dbReference type="UniPathway" id="UPA00359">
    <property type="reaction ID" value="UER00477"/>
</dbReference>
<gene>
    <name evidence="8" type="primary">lpxA</name>
    <name evidence="10" type="ORF">BN1224_DC9_BU_00950</name>
</gene>
<feature type="domain" description="UDP N-acetylglucosamine O-acyltransferase C-terminal" evidence="9">
    <location>
        <begin position="175"/>
        <end position="256"/>
    </location>
</feature>
<dbReference type="PROSITE" id="PS00101">
    <property type="entry name" value="HEXAPEP_TRANSFERASES"/>
    <property type="match status" value="1"/>
</dbReference>
<dbReference type="Gene3D" id="2.160.10.10">
    <property type="entry name" value="Hexapeptide repeat proteins"/>
    <property type="match status" value="1"/>
</dbReference>
<comment type="similarity">
    <text evidence="8">Belongs to the transferase hexapeptide repeat family. LpxA subfamily.</text>
</comment>
<evidence type="ECO:0000256" key="4">
    <source>
        <dbReference type="ARBA" id="ARBA00022679"/>
    </source>
</evidence>